<feature type="region of interest" description="Disordered" evidence="1">
    <location>
        <begin position="383"/>
        <end position="450"/>
    </location>
</feature>
<dbReference type="AlphaFoldDB" id="A0A178ZPQ5"/>
<feature type="compositionally biased region" description="Polar residues" evidence="1">
    <location>
        <begin position="60"/>
        <end position="92"/>
    </location>
</feature>
<feature type="compositionally biased region" description="Low complexity" evidence="1">
    <location>
        <begin position="435"/>
        <end position="448"/>
    </location>
</feature>
<feature type="region of interest" description="Disordered" evidence="1">
    <location>
        <begin position="276"/>
        <end position="313"/>
    </location>
</feature>
<feature type="compositionally biased region" description="Polar residues" evidence="1">
    <location>
        <begin position="248"/>
        <end position="262"/>
    </location>
</feature>
<feature type="region of interest" description="Disordered" evidence="1">
    <location>
        <begin position="1"/>
        <end position="21"/>
    </location>
</feature>
<dbReference type="RefSeq" id="XP_018695157.1">
    <property type="nucleotide sequence ID" value="XM_018835507.1"/>
</dbReference>
<feature type="compositionally biased region" description="Basic and acidic residues" evidence="1">
    <location>
        <begin position="202"/>
        <end position="221"/>
    </location>
</feature>
<feature type="compositionally biased region" description="Polar residues" evidence="1">
    <location>
        <begin position="393"/>
        <end position="418"/>
    </location>
</feature>
<feature type="compositionally biased region" description="Polar residues" evidence="1">
    <location>
        <begin position="282"/>
        <end position="301"/>
    </location>
</feature>
<protein>
    <submittedName>
        <fullName evidence="2">Uncharacterized protein</fullName>
    </submittedName>
</protein>
<gene>
    <name evidence="2" type="ORF">AYL99_03993</name>
</gene>
<feature type="compositionally biased region" description="Polar residues" evidence="1">
    <location>
        <begin position="155"/>
        <end position="171"/>
    </location>
</feature>
<accession>A0A178ZPQ5</accession>
<evidence type="ECO:0000256" key="1">
    <source>
        <dbReference type="SAM" id="MobiDB-lite"/>
    </source>
</evidence>
<dbReference type="EMBL" id="LVYI01000003">
    <property type="protein sequence ID" value="OAP61790.1"/>
    <property type="molecule type" value="Genomic_DNA"/>
</dbReference>
<feature type="region of interest" description="Disordered" evidence="1">
    <location>
        <begin position="43"/>
        <end position="180"/>
    </location>
</feature>
<keyword evidence="3" id="KW-1185">Reference proteome</keyword>
<feature type="region of interest" description="Disordered" evidence="1">
    <location>
        <begin position="202"/>
        <end position="262"/>
    </location>
</feature>
<dbReference type="OrthoDB" id="4160292at2759"/>
<dbReference type="GeneID" id="30008162"/>
<name>A0A178ZPQ5_9EURO</name>
<proteinExistence type="predicted"/>
<evidence type="ECO:0000313" key="3">
    <source>
        <dbReference type="Proteomes" id="UP000078343"/>
    </source>
</evidence>
<reference evidence="2 3" key="1">
    <citation type="submission" date="2016-04" db="EMBL/GenBank/DDBJ databases">
        <title>Draft genome of Fonsecaea erecta CBS 125763.</title>
        <authorList>
            <person name="Weiss V.A."/>
            <person name="Vicente V.A."/>
            <person name="Raittz R.T."/>
            <person name="Moreno L.F."/>
            <person name="De Souza E.M."/>
            <person name="Pedrosa F.O."/>
            <person name="Steffens M.B."/>
            <person name="Faoro H."/>
            <person name="Tadra-Sfeir M.Z."/>
            <person name="Najafzadeh M.J."/>
            <person name="Felipe M.S."/>
            <person name="Teixeira M."/>
            <person name="Sun J."/>
            <person name="Xi L."/>
            <person name="Gomes R."/>
            <person name="De Azevedo C.M."/>
            <person name="Salgado C.G."/>
            <person name="Da Silva M.B."/>
            <person name="Nascimento M.F."/>
            <person name="Queiroz-Telles F."/>
            <person name="Attili D.S."/>
            <person name="Gorbushina A."/>
        </authorList>
    </citation>
    <scope>NUCLEOTIDE SEQUENCE [LARGE SCALE GENOMIC DNA]</scope>
    <source>
        <strain evidence="2 3">CBS 125763</strain>
    </source>
</reference>
<comment type="caution">
    <text evidence="2">The sequence shown here is derived from an EMBL/GenBank/DDBJ whole genome shotgun (WGS) entry which is preliminary data.</text>
</comment>
<feature type="compositionally biased region" description="Polar residues" evidence="1">
    <location>
        <begin position="117"/>
        <end position="129"/>
    </location>
</feature>
<organism evidence="2 3">
    <name type="scientific">Fonsecaea erecta</name>
    <dbReference type="NCBI Taxonomy" id="1367422"/>
    <lineage>
        <taxon>Eukaryota</taxon>
        <taxon>Fungi</taxon>
        <taxon>Dikarya</taxon>
        <taxon>Ascomycota</taxon>
        <taxon>Pezizomycotina</taxon>
        <taxon>Eurotiomycetes</taxon>
        <taxon>Chaetothyriomycetidae</taxon>
        <taxon>Chaetothyriales</taxon>
        <taxon>Herpotrichiellaceae</taxon>
        <taxon>Fonsecaea</taxon>
    </lineage>
</organism>
<feature type="compositionally biased region" description="Polar residues" evidence="1">
    <location>
        <begin position="222"/>
        <end position="238"/>
    </location>
</feature>
<dbReference type="Proteomes" id="UP000078343">
    <property type="component" value="Unassembled WGS sequence"/>
</dbReference>
<dbReference type="STRING" id="1367422.A0A178ZPQ5"/>
<evidence type="ECO:0000313" key="2">
    <source>
        <dbReference type="EMBL" id="OAP61790.1"/>
    </source>
</evidence>
<sequence>MTRRKGRPSPPPSSLSKNPVSFEIPASLHQFSNLSRSLAATMATGTGPYDKHPLSKPAPISQTTPKTTTANAVSQPRPNSQSTSHPPLTFSATPRVGQIASNKANPLKRSLSEAQHDSQSVQQPPSSKAVSRDAEQSSTLPKARAKATTTVAVSGSDSPQTLHPANPTSNLAEEPTLKPGEELVLGRHSTLIAQLMARKRAENEKLGNRERWIRKQREHQMSRSAASQSTNELKSQPDGNKVPKASPKTGSNPPLAQSVSTMPTVTAVASTVFDAQTPAAESPSTPATENSIKPAENTSEPRQSDDNESFFESPFSSPIVEFLERATDDAGLKELSKHHGARSKKTVGTVAAAAAPIPRADSSPKAATSTSTIIKFTGTSAIPPLFSDKPLTKQPQSHPFRPSSTQSPSLNVHQQAQADSMAPVTGQESQHQQRGGPPQLAPRQLPAPRAMPYYPQNVGMPGFYRVEMSQNWAGGGNNFVATPVSTVSPNQAYDPQMLPGGMAYNPYGASSMGQYVVGATLPPPPGALHTYGNPMAPTVAGPPKDHSLDTGHITAADMVAGINTRFKIATKNDFIVPKR</sequence>